<dbReference type="AlphaFoldDB" id="A0A1V2H5U2"/>
<evidence type="ECO:0008006" key="3">
    <source>
        <dbReference type="Google" id="ProtNLM"/>
    </source>
</evidence>
<accession>A0A1V2H5U2</accession>
<evidence type="ECO:0000313" key="2">
    <source>
        <dbReference type="Proteomes" id="UP000188879"/>
    </source>
</evidence>
<dbReference type="InterPro" id="IPR018684">
    <property type="entry name" value="DUF2171"/>
</dbReference>
<dbReference type="EMBL" id="MLCO01000079">
    <property type="protein sequence ID" value="ONG54809.1"/>
    <property type="molecule type" value="Genomic_DNA"/>
</dbReference>
<sequence>MVDTKQIADHMEVVGSCGNHVGTVDHLDGNRIKLTAQDSADGKHHFLALDAVEAVRDGKVVTRMNHKQALASLQAA</sequence>
<comment type="caution">
    <text evidence="1">The sequence shown here is derived from an EMBL/GenBank/DDBJ whole genome shotgun (WGS) entry which is preliminary data.</text>
</comment>
<name>A0A1V2H5U2_9PROT</name>
<evidence type="ECO:0000313" key="1">
    <source>
        <dbReference type="EMBL" id="ONG54809.1"/>
    </source>
</evidence>
<dbReference type="Pfam" id="PF09939">
    <property type="entry name" value="DUF2171"/>
    <property type="match status" value="1"/>
</dbReference>
<proteinExistence type="predicted"/>
<dbReference type="Proteomes" id="UP000188879">
    <property type="component" value="Unassembled WGS sequence"/>
</dbReference>
<gene>
    <name evidence="1" type="ORF">BKE38_09915</name>
</gene>
<organism evidence="1 2">
    <name type="scientific">Teichococcus deserti</name>
    <dbReference type="NCBI Taxonomy" id="1817963"/>
    <lineage>
        <taxon>Bacteria</taxon>
        <taxon>Pseudomonadati</taxon>
        <taxon>Pseudomonadota</taxon>
        <taxon>Alphaproteobacteria</taxon>
        <taxon>Acetobacterales</taxon>
        <taxon>Roseomonadaceae</taxon>
        <taxon>Roseomonas</taxon>
    </lineage>
</organism>
<reference evidence="1 2" key="1">
    <citation type="submission" date="2016-10" db="EMBL/GenBank/DDBJ databases">
        <title>Draft Genome sequence of Roseomonas sp. strain M3.</title>
        <authorList>
            <person name="Subhash Y."/>
            <person name="Lee S."/>
        </authorList>
    </citation>
    <scope>NUCLEOTIDE SEQUENCE [LARGE SCALE GENOMIC DNA]</scope>
    <source>
        <strain evidence="1 2">M3</strain>
    </source>
</reference>
<protein>
    <recommendedName>
        <fullName evidence="3">DUF2171 domain-containing protein</fullName>
    </recommendedName>
</protein>
<keyword evidence="2" id="KW-1185">Reference proteome</keyword>